<dbReference type="OrthoDB" id="2547at10239"/>
<dbReference type="GO" id="GO:0001897">
    <property type="term" value="P:symbiont-mediated cytolysis of host cell"/>
    <property type="evidence" value="ECO:0007669"/>
    <property type="project" value="UniProtKB-ARBA"/>
</dbReference>
<dbReference type="RefSeq" id="YP_009594318.1">
    <property type="nucleotide sequence ID" value="NC_041875.1"/>
</dbReference>
<organism evidence="4 5">
    <name type="scientific">Arthrobacter phage Jasmine</name>
    <dbReference type="NCBI Taxonomy" id="1772302"/>
    <lineage>
        <taxon>Viruses</taxon>
        <taxon>Duplodnaviria</taxon>
        <taxon>Heunggongvirae</taxon>
        <taxon>Uroviricota</taxon>
        <taxon>Caudoviricetes</taxon>
        <taxon>Jasminevirus</taxon>
        <taxon>Jasminevirus jasmine</taxon>
    </lineage>
</organism>
<name>A0A0U4JBK9_9CAUD</name>
<keyword evidence="5" id="KW-1185">Reference proteome</keyword>
<dbReference type="Proteomes" id="UP000224503">
    <property type="component" value="Segment"/>
</dbReference>
<sequence length="436" mass="46691">MVVAAPVRSNLADYFNENYDSRSRKKSSLTQRFNDGISQKMSSLPKAATLSQQPEAPQEQGGLVAQQMAQSGNQSVATPDIQTINAQNPQAQQEQIQSGGGALRAPIAAEMGEMTNDPIADMGKAQNRLEATKRAEAAKLAAQQQQGTNTGSALLSGVFDGDGSGSGLDSEQLQYAKMIANIGRSRGFSDIDIQTAMATALAESEMRNINFGDRDSVGLFQQRTSQGWGSVQDIMNPTYSINKFYDALSKAARGANPWNTAQNVQRSFDPTGSNYQARWGTAQNAFRAINGGAMSSPTVGSNGAATWITNNTGKYLDYDGWYEAQCVDLYDFYTTGFVGGKAPMVGYAEEIWNNHDRGAYMQIANNQQPRYGDVAVWGRGGATPYSHVAIVLQDLGNGYVKTLSNNATSAGSKGASAVVTTTKASLLGYLRPRKLA</sequence>
<protein>
    <submittedName>
        <fullName evidence="4">Lysin A, L-Ala-D-Glu peptidase domain</fullName>
    </submittedName>
</protein>
<evidence type="ECO:0000256" key="1">
    <source>
        <dbReference type="ARBA" id="ARBA00022529"/>
    </source>
</evidence>
<accession>A0A0U4JBK9</accession>
<dbReference type="EMBL" id="KU160650">
    <property type="protein sequence ID" value="ALY09301.1"/>
    <property type="molecule type" value="Genomic_DNA"/>
</dbReference>
<dbReference type="SUPFAM" id="SSF54001">
    <property type="entry name" value="Cysteine proteinases"/>
    <property type="match status" value="1"/>
</dbReference>
<dbReference type="Gene3D" id="3.90.1720.10">
    <property type="entry name" value="endopeptidase domain like (from Nostoc punctiforme)"/>
    <property type="match status" value="1"/>
</dbReference>
<reference evidence="4 5" key="1">
    <citation type="submission" date="2015-11" db="EMBL/GenBank/DDBJ databases">
        <authorList>
            <person name="Ott C."/>
            <person name="Guerrero C.A."/>
            <person name="Bradley K.W."/>
            <person name="Asai D.J."/>
            <person name="Bowman C.A."/>
            <person name="Russell D.A."/>
            <person name="Pope W.H."/>
            <person name="Jacobs-Sera D."/>
            <person name="Hendrix R.W."/>
            <person name="Hatfull G.F."/>
        </authorList>
    </citation>
    <scope>NUCLEOTIDE SEQUENCE [LARGE SCALE GENOMIC DNA]</scope>
</reference>
<dbReference type="PROSITE" id="PS50911">
    <property type="entry name" value="CHAP"/>
    <property type="match status" value="1"/>
</dbReference>
<dbReference type="InterPro" id="IPR007921">
    <property type="entry name" value="CHAP_dom"/>
</dbReference>
<dbReference type="KEGG" id="vg:40069839"/>
<evidence type="ECO:0000313" key="5">
    <source>
        <dbReference type="Proteomes" id="UP000224503"/>
    </source>
</evidence>
<evidence type="ECO:0000259" key="3">
    <source>
        <dbReference type="PROSITE" id="PS50911"/>
    </source>
</evidence>
<proteinExistence type="predicted"/>
<feature type="domain" description="Peptidase C51" evidence="3">
    <location>
        <begin position="301"/>
        <end position="431"/>
    </location>
</feature>
<evidence type="ECO:0000256" key="2">
    <source>
        <dbReference type="SAM" id="MobiDB-lite"/>
    </source>
</evidence>
<feature type="region of interest" description="Disordered" evidence="2">
    <location>
        <begin position="41"/>
        <end position="75"/>
    </location>
</feature>
<gene>
    <name evidence="4" type="primary">30</name>
    <name evidence="4" type="ORF">JASMINE_30</name>
</gene>
<dbReference type="GeneID" id="40069839"/>
<keyword evidence="1" id="KW-0929">Antimicrobial</keyword>
<evidence type="ECO:0000313" key="4">
    <source>
        <dbReference type="EMBL" id="ALY09301.1"/>
    </source>
</evidence>
<dbReference type="InterPro" id="IPR038765">
    <property type="entry name" value="Papain-like_cys_pep_sf"/>
</dbReference>
<dbReference type="Pfam" id="PF05257">
    <property type="entry name" value="CHAP"/>
    <property type="match status" value="1"/>
</dbReference>